<comment type="subcellular location">
    <subcellularLocation>
        <location evidence="1">Membrane</location>
        <topology evidence="1">Multi-pass membrane protein</topology>
    </subcellularLocation>
</comment>
<protein>
    <recommendedName>
        <fullName evidence="7">Transmembrane 9 superfamily member</fullName>
    </recommendedName>
</protein>
<gene>
    <name evidence="9" type="primary">6047926</name>
    <name evidence="8" type="ORF">CpipJ_CPIJ014456</name>
</gene>
<dbReference type="OrthoDB" id="1666796at2759"/>
<dbReference type="InParanoid" id="B0X5J5"/>
<evidence type="ECO:0000313" key="8">
    <source>
        <dbReference type="EMBL" id="EDS40932.1"/>
    </source>
</evidence>
<name>B0X5J5_CULQU</name>
<reference evidence="9" key="2">
    <citation type="submission" date="2020-05" db="UniProtKB">
        <authorList>
            <consortium name="EnsemblMetazoa"/>
        </authorList>
    </citation>
    <scope>IDENTIFICATION</scope>
    <source>
        <strain evidence="9">JHB</strain>
    </source>
</reference>
<evidence type="ECO:0000256" key="3">
    <source>
        <dbReference type="ARBA" id="ARBA00022692"/>
    </source>
</evidence>
<dbReference type="EMBL" id="DS232382">
    <property type="protein sequence ID" value="EDS40932.1"/>
    <property type="molecule type" value="Genomic_DNA"/>
</dbReference>
<accession>B0X5J5</accession>
<dbReference type="VEuPathDB" id="VectorBase:CPIJ014456"/>
<evidence type="ECO:0000313" key="10">
    <source>
        <dbReference type="Proteomes" id="UP000002320"/>
    </source>
</evidence>
<evidence type="ECO:0000256" key="5">
    <source>
        <dbReference type="ARBA" id="ARBA00022989"/>
    </source>
</evidence>
<proteinExistence type="inferred from homology"/>
<dbReference type="HOGENOM" id="CLU_216152_0_0_1"/>
<dbReference type="EnsemblMetazoa" id="CPIJ014456-RA">
    <property type="protein sequence ID" value="CPIJ014456-PA"/>
    <property type="gene ID" value="CPIJ014456"/>
</dbReference>
<evidence type="ECO:0000256" key="6">
    <source>
        <dbReference type="ARBA" id="ARBA00023136"/>
    </source>
</evidence>
<evidence type="ECO:0000256" key="2">
    <source>
        <dbReference type="ARBA" id="ARBA00005227"/>
    </source>
</evidence>
<keyword evidence="6 7" id="KW-0472">Membrane</keyword>
<keyword evidence="5 7" id="KW-1133">Transmembrane helix</keyword>
<sequence>MYGLFQTSFYFGYMALFSGALGIICGTVGYIGTNVFVRKIYSNVKID</sequence>
<comment type="similarity">
    <text evidence="2 7">Belongs to the nonaspanin (TM9SF) (TC 9.A.2) family.</text>
</comment>
<dbReference type="Proteomes" id="UP000002320">
    <property type="component" value="Unassembled WGS sequence"/>
</dbReference>
<keyword evidence="3 7" id="KW-0812">Transmembrane</keyword>
<dbReference type="PANTHER" id="PTHR10766:SF41">
    <property type="entry name" value="TRANSMEMBRANE 9 SUPERFAMILY MEMBER 3"/>
    <property type="match status" value="1"/>
</dbReference>
<keyword evidence="10" id="KW-1185">Reference proteome</keyword>
<dbReference type="VEuPathDB" id="VectorBase:CQUJHB011101"/>
<evidence type="ECO:0000256" key="4">
    <source>
        <dbReference type="ARBA" id="ARBA00022729"/>
    </source>
</evidence>
<keyword evidence="4" id="KW-0732">Signal</keyword>
<organism>
    <name type="scientific">Culex quinquefasciatus</name>
    <name type="common">Southern house mosquito</name>
    <name type="synonym">Culex pungens</name>
    <dbReference type="NCBI Taxonomy" id="7176"/>
    <lineage>
        <taxon>Eukaryota</taxon>
        <taxon>Metazoa</taxon>
        <taxon>Ecdysozoa</taxon>
        <taxon>Arthropoda</taxon>
        <taxon>Hexapoda</taxon>
        <taxon>Insecta</taxon>
        <taxon>Pterygota</taxon>
        <taxon>Neoptera</taxon>
        <taxon>Endopterygota</taxon>
        <taxon>Diptera</taxon>
        <taxon>Nematocera</taxon>
        <taxon>Culicoidea</taxon>
        <taxon>Culicidae</taxon>
        <taxon>Culicinae</taxon>
        <taxon>Culicini</taxon>
        <taxon>Culex</taxon>
        <taxon>Culex</taxon>
    </lineage>
</organism>
<comment type="caution">
    <text evidence="7">Lacks conserved residue(s) required for the propagation of feature annotation.</text>
</comment>
<dbReference type="AlphaFoldDB" id="B0X5J5"/>
<evidence type="ECO:0000256" key="7">
    <source>
        <dbReference type="RuleBase" id="RU363079"/>
    </source>
</evidence>
<dbReference type="KEGG" id="cqu:CpipJ_CPIJ014456"/>
<evidence type="ECO:0000256" key="1">
    <source>
        <dbReference type="ARBA" id="ARBA00004141"/>
    </source>
</evidence>
<dbReference type="InterPro" id="IPR004240">
    <property type="entry name" value="EMP70"/>
</dbReference>
<dbReference type="PANTHER" id="PTHR10766">
    <property type="entry name" value="TRANSMEMBRANE 9 SUPERFAMILY PROTEIN"/>
    <property type="match status" value="1"/>
</dbReference>
<evidence type="ECO:0000313" key="9">
    <source>
        <dbReference type="EnsemblMetazoa" id="CPIJ014456-PA"/>
    </source>
</evidence>
<dbReference type="eggNOG" id="KOG1277">
    <property type="taxonomic scope" value="Eukaryota"/>
</dbReference>
<reference evidence="8" key="1">
    <citation type="submission" date="2007-03" db="EMBL/GenBank/DDBJ databases">
        <title>Annotation of Culex pipiens quinquefasciatus.</title>
        <authorList>
            <consortium name="The Broad Institute Genome Sequencing Platform"/>
            <person name="Atkinson P.W."/>
            <person name="Hemingway J."/>
            <person name="Christensen B.M."/>
            <person name="Higgs S."/>
            <person name="Kodira C."/>
            <person name="Hannick L."/>
            <person name="Megy K."/>
            <person name="O'Leary S."/>
            <person name="Pearson M."/>
            <person name="Haas B.J."/>
            <person name="Mauceli E."/>
            <person name="Wortman J.R."/>
            <person name="Lee N.H."/>
            <person name="Guigo R."/>
            <person name="Stanke M."/>
            <person name="Alvarado L."/>
            <person name="Amedeo P."/>
            <person name="Antoine C.H."/>
            <person name="Arensburger P."/>
            <person name="Bidwell S.L."/>
            <person name="Crawford M."/>
            <person name="Camaro F."/>
            <person name="Devon K."/>
            <person name="Engels R."/>
            <person name="Hammond M."/>
            <person name="Howarth C."/>
            <person name="Koehrsen M."/>
            <person name="Lawson D."/>
            <person name="Montgomery P."/>
            <person name="Nene V."/>
            <person name="Nusbaum C."/>
            <person name="Puiu D."/>
            <person name="Romero-Severson J."/>
            <person name="Severson D.W."/>
            <person name="Shumway M."/>
            <person name="Sisk P."/>
            <person name="Stolte C."/>
            <person name="Zeng Q."/>
            <person name="Eisenstadt E."/>
            <person name="Fraser-Liggett C."/>
            <person name="Strausberg R."/>
            <person name="Galagan J."/>
            <person name="Birren B."/>
            <person name="Collins F.H."/>
        </authorList>
    </citation>
    <scope>NUCLEOTIDE SEQUENCE [LARGE SCALE GENOMIC DNA]</scope>
    <source>
        <strain evidence="8">JHB</strain>
    </source>
</reference>
<dbReference type="GO" id="GO:0016020">
    <property type="term" value="C:membrane"/>
    <property type="evidence" value="ECO:0007669"/>
    <property type="project" value="UniProtKB-SubCell"/>
</dbReference>
<dbReference type="GO" id="GO:0072657">
    <property type="term" value="P:protein localization to membrane"/>
    <property type="evidence" value="ECO:0007669"/>
    <property type="project" value="TreeGrafter"/>
</dbReference>
<dbReference type="STRING" id="7176.B0X5J5"/>
<feature type="transmembrane region" description="Helical" evidence="7">
    <location>
        <begin position="12"/>
        <end position="37"/>
    </location>
</feature>